<evidence type="ECO:0000313" key="1">
    <source>
        <dbReference type="EMBL" id="JAS20780.1"/>
    </source>
</evidence>
<name>A0A1B6D539_9HEMI</name>
<proteinExistence type="predicted"/>
<dbReference type="AlphaFoldDB" id="A0A1B6D539"/>
<reference evidence="1" key="1">
    <citation type="submission" date="2015-12" db="EMBL/GenBank/DDBJ databases">
        <title>De novo transcriptome assembly of four potential Pierce s Disease insect vectors from Arizona vineyards.</title>
        <authorList>
            <person name="Tassone E.E."/>
        </authorList>
    </citation>
    <scope>NUCLEOTIDE SEQUENCE</scope>
</reference>
<sequence length="299" mass="34598">MFLISKNVNIIFIYCFIELVKQTMTCVNNADIKEITTKTCINEGKEYFRYMRGERDKPLNTFKSSGMKLTPSQTRFFQNKTAVFSYLEKVRKYCSELIEEVFVAFNSCFVGNPVVIPELNRKPFIVVESKYLSKRKRIMKYLCVKLRAKCISPPHSSMRILIDRLRVLGMYTAQNAAQTLSLYAYANLVRTLIRQGHVVVSGGYFTEFSASKIENRQEPLDQFLQAEVTCTHPPDLMKPDVIIFLDFMPDKNLVRYGIPRIIKIYEGFRDTGPIKIVRTLISDDNQTMAAIKEILLPYL</sequence>
<accession>A0A1B6D539</accession>
<feature type="non-terminal residue" evidence="1">
    <location>
        <position position="299"/>
    </location>
</feature>
<organism evidence="1">
    <name type="scientific">Clastoptera arizonana</name>
    <name type="common">Arizona spittle bug</name>
    <dbReference type="NCBI Taxonomy" id="38151"/>
    <lineage>
        <taxon>Eukaryota</taxon>
        <taxon>Metazoa</taxon>
        <taxon>Ecdysozoa</taxon>
        <taxon>Arthropoda</taxon>
        <taxon>Hexapoda</taxon>
        <taxon>Insecta</taxon>
        <taxon>Pterygota</taxon>
        <taxon>Neoptera</taxon>
        <taxon>Paraneoptera</taxon>
        <taxon>Hemiptera</taxon>
        <taxon>Auchenorrhyncha</taxon>
        <taxon>Cercopoidea</taxon>
        <taxon>Clastopteridae</taxon>
        <taxon>Clastoptera</taxon>
    </lineage>
</organism>
<gene>
    <name evidence="1" type="ORF">g.851</name>
</gene>
<protein>
    <submittedName>
        <fullName evidence="1">Uncharacterized protein</fullName>
    </submittedName>
</protein>
<dbReference type="EMBL" id="GEDC01016518">
    <property type="protein sequence ID" value="JAS20780.1"/>
    <property type="molecule type" value="Transcribed_RNA"/>
</dbReference>